<dbReference type="InterPro" id="IPR011604">
    <property type="entry name" value="PDDEXK-like_dom_sf"/>
</dbReference>
<reference evidence="4" key="1">
    <citation type="journal article" date="2019" name="Int. J. Syst. Evol. Microbiol.">
        <title>The Global Catalogue of Microorganisms (GCM) 10K type strain sequencing project: providing services to taxonomists for standard genome sequencing and annotation.</title>
        <authorList>
            <consortium name="The Broad Institute Genomics Platform"/>
            <consortium name="The Broad Institute Genome Sequencing Center for Infectious Disease"/>
            <person name="Wu L."/>
            <person name="Ma J."/>
        </authorList>
    </citation>
    <scope>NUCLEOTIDE SEQUENCE [LARGE SCALE GENOMIC DNA]</scope>
    <source>
        <strain evidence="4">JCM 15089</strain>
    </source>
</reference>
<dbReference type="InterPro" id="IPR027417">
    <property type="entry name" value="P-loop_NTPase"/>
</dbReference>
<comment type="caution">
    <text evidence="3">The sequence shown here is derived from an EMBL/GenBank/DDBJ whole genome shotgun (WGS) entry which is preliminary data.</text>
</comment>
<dbReference type="InterPro" id="IPR014153">
    <property type="entry name" value="Ds_break_AddB"/>
</dbReference>
<organism evidence="3 4">
    <name type="scientific">Rhizomicrobium electricum</name>
    <dbReference type="NCBI Taxonomy" id="480070"/>
    <lineage>
        <taxon>Bacteria</taxon>
        <taxon>Pseudomonadati</taxon>
        <taxon>Pseudomonadota</taxon>
        <taxon>Alphaproteobacteria</taxon>
        <taxon>Micropepsales</taxon>
        <taxon>Micropepsaceae</taxon>
        <taxon>Rhizomicrobium</taxon>
    </lineage>
</organism>
<dbReference type="EMBL" id="BAAADD010000011">
    <property type="protein sequence ID" value="GAA0585407.1"/>
    <property type="molecule type" value="Genomic_DNA"/>
</dbReference>
<dbReference type="SUPFAM" id="SSF52540">
    <property type="entry name" value="P-loop containing nucleoside triphosphate hydrolases"/>
    <property type="match status" value="1"/>
</dbReference>
<name>A0ABP3QE39_9PROT</name>
<feature type="compositionally biased region" description="Pro residues" evidence="1">
    <location>
        <begin position="687"/>
        <end position="701"/>
    </location>
</feature>
<keyword evidence="4" id="KW-1185">Reference proteome</keyword>
<proteinExistence type="predicted"/>
<dbReference type="Gene3D" id="3.90.320.10">
    <property type="match status" value="1"/>
</dbReference>
<dbReference type="InterPro" id="IPR038726">
    <property type="entry name" value="PDDEXK_AddAB-type"/>
</dbReference>
<evidence type="ECO:0000313" key="3">
    <source>
        <dbReference type="EMBL" id="GAA0585407.1"/>
    </source>
</evidence>
<protein>
    <submittedName>
        <fullName evidence="3">Double-strand break repair protein AddB</fullName>
    </submittedName>
</protein>
<dbReference type="Pfam" id="PF12705">
    <property type="entry name" value="PDDEXK_1"/>
    <property type="match status" value="1"/>
</dbReference>
<feature type="domain" description="PD-(D/E)XK endonuclease-like" evidence="2">
    <location>
        <begin position="707"/>
        <end position="928"/>
    </location>
</feature>
<dbReference type="RefSeq" id="WP_166929317.1">
    <property type="nucleotide sequence ID" value="NZ_BAAADD010000011.1"/>
</dbReference>
<evidence type="ECO:0000313" key="4">
    <source>
        <dbReference type="Proteomes" id="UP001499951"/>
    </source>
</evidence>
<dbReference type="NCBIfam" id="TIGR02786">
    <property type="entry name" value="addB_alphas"/>
    <property type="match status" value="1"/>
</dbReference>
<accession>A0ABP3QE39</accession>
<feature type="region of interest" description="Disordered" evidence="1">
    <location>
        <begin position="683"/>
        <end position="702"/>
    </location>
</feature>
<sequence>MKRDTTLIPRGRAKVFTIPASVPFSAALARGLLQRIGTDAVALADVTIYLPTRRAARSIAEIFAREAGGAVLLPEFRPLGDVDEDELLLDTGAEALDLPPAIAPLRRRLLLAALIRRWSHARDGGTMTFGQAATLSRSLASVMDEVERQGANLSKLDDLAPASLAEHWAEVKEFLSLIDKAWPPLLDAEKRINPEDHRNRALRALAKRLAANPPERPIVAAGSTGSIPATADLLSIIARLPNGYVVLPGLDRDLDADSWERMEPNHPQFSLKQLLTHMDVRRDEVEDWTDVLTAAERERLLREVLRPAPTTDAWRALAESLDPPAVDGLSLFEAADPAEEAAIIALMLREALETPERRAALVTRDRGLARRVTAELSRWDIAIDDSAGRSLPRTPAGSFLCLLAEAADEGFAPVPLLALLKHPLATLGMEAAEFRRMARALDIALRGPRPDAGLSGILKALREAPAALQHWFAKVVETLQPFETALSGAETPLNAILKAHIEAADTLAPTLWAGSDGAAANDFVRDLADAAGDLPDIETGSYAPLWREMMNEVPVRPSYGKHPRLAILGPLEARLQSFDLVILGGLNEGSWPAAAADDPWFSRPMRATLGLEQPERAIGLSAHDFASLAAAPRVVLTRAQKSEGTPMVASRWIQRLQQLTRGLGITDKLALDPKYSAIAARLADPGAPQPERPPYPKPPVAVRPREMSVTDVERWVRDPYTIYAKKILRLRPLDPQDADIGYLERGSAFHAVLERFVRRHAQTPSDAADKIAGIVDEVFDEMALPRAITAVWRPRFLRAAQWFVDLETERRPLIAESFLEVRGALDFPAGGGTFKLHGIADRIDRLKAGGAAIIDYKTGTPPSGDQVKVLLSPQLPLEGAILTAGGFAGVPAMAPSEFAYIQISGAADPGKVKAVKADAVELTTAALDRLKGRVALFDLADTGYESRVAPVHVDTEGDFDHLARVREWSMSGWSGE</sequence>
<evidence type="ECO:0000259" key="2">
    <source>
        <dbReference type="Pfam" id="PF12705"/>
    </source>
</evidence>
<dbReference type="Proteomes" id="UP001499951">
    <property type="component" value="Unassembled WGS sequence"/>
</dbReference>
<evidence type="ECO:0000256" key="1">
    <source>
        <dbReference type="SAM" id="MobiDB-lite"/>
    </source>
</evidence>
<gene>
    <name evidence="3" type="primary">addB</name>
    <name evidence="3" type="ORF">GCM10008942_37920</name>
</gene>